<proteinExistence type="inferred from homology"/>
<dbReference type="SUPFAM" id="SSF88659">
    <property type="entry name" value="Sigma3 and sigma4 domains of RNA polymerase sigma factors"/>
    <property type="match status" value="1"/>
</dbReference>
<evidence type="ECO:0000313" key="10">
    <source>
        <dbReference type="Proteomes" id="UP000184010"/>
    </source>
</evidence>
<sequence length="168" mass="19880">MYIELREPIFGYLLRLSGEYDLAEELTQETFLRALQALPKFRNESSLKTWLYAIARNTYLSKMSKERPKGIVLTSFAEVFMESGESHMDPAEQLLRKEQSLSIKRTIYNLPETYRTVIILREFEELSYGEIAKILGKTENWVRVTFYRAKQKLKEAYADLERRMESED</sequence>
<dbReference type="NCBIfam" id="TIGR02937">
    <property type="entry name" value="sigma70-ECF"/>
    <property type="match status" value="1"/>
</dbReference>
<evidence type="ECO:0000256" key="2">
    <source>
        <dbReference type="ARBA" id="ARBA00023015"/>
    </source>
</evidence>
<dbReference type="Proteomes" id="UP000184010">
    <property type="component" value="Unassembled WGS sequence"/>
</dbReference>
<comment type="similarity">
    <text evidence="1 6">Belongs to the sigma-70 factor family. ECF subfamily.</text>
</comment>
<dbReference type="GO" id="GO:0006352">
    <property type="term" value="P:DNA-templated transcription initiation"/>
    <property type="evidence" value="ECO:0007669"/>
    <property type="project" value="InterPro"/>
</dbReference>
<evidence type="ECO:0000259" key="7">
    <source>
        <dbReference type="Pfam" id="PF04542"/>
    </source>
</evidence>
<dbReference type="InterPro" id="IPR007627">
    <property type="entry name" value="RNA_pol_sigma70_r2"/>
</dbReference>
<dbReference type="PANTHER" id="PTHR43133:SF8">
    <property type="entry name" value="RNA POLYMERASE SIGMA FACTOR HI_1459-RELATED"/>
    <property type="match status" value="1"/>
</dbReference>
<keyword evidence="2 6" id="KW-0805">Transcription regulation</keyword>
<keyword evidence="5 6" id="KW-0804">Transcription</keyword>
<dbReference type="InterPro" id="IPR036388">
    <property type="entry name" value="WH-like_DNA-bd_sf"/>
</dbReference>
<dbReference type="Pfam" id="PF04542">
    <property type="entry name" value="Sigma70_r2"/>
    <property type="match status" value="1"/>
</dbReference>
<dbReference type="AlphaFoldDB" id="A0A1M7UFK4"/>
<dbReference type="GO" id="GO:0006950">
    <property type="term" value="P:response to stress"/>
    <property type="evidence" value="ECO:0007669"/>
    <property type="project" value="UniProtKB-ARBA"/>
</dbReference>
<dbReference type="InterPro" id="IPR000838">
    <property type="entry name" value="RNA_pol_sigma70_ECF_CS"/>
</dbReference>
<organism evidence="9 10">
    <name type="scientific">Desulfitobacterium chlororespirans DSM 11544</name>
    <dbReference type="NCBI Taxonomy" id="1121395"/>
    <lineage>
        <taxon>Bacteria</taxon>
        <taxon>Bacillati</taxon>
        <taxon>Bacillota</taxon>
        <taxon>Clostridia</taxon>
        <taxon>Eubacteriales</taxon>
        <taxon>Desulfitobacteriaceae</taxon>
        <taxon>Desulfitobacterium</taxon>
    </lineage>
</organism>
<dbReference type="Gene3D" id="1.10.10.10">
    <property type="entry name" value="Winged helix-like DNA-binding domain superfamily/Winged helix DNA-binding domain"/>
    <property type="match status" value="1"/>
</dbReference>
<dbReference type="InterPro" id="IPR013324">
    <property type="entry name" value="RNA_pol_sigma_r3/r4-like"/>
</dbReference>
<evidence type="ECO:0000256" key="6">
    <source>
        <dbReference type="RuleBase" id="RU000716"/>
    </source>
</evidence>
<name>A0A1M7UFK4_9FIRM</name>
<dbReference type="EMBL" id="FRDN01000012">
    <property type="protein sequence ID" value="SHN81773.1"/>
    <property type="molecule type" value="Genomic_DNA"/>
</dbReference>
<dbReference type="GO" id="GO:0016987">
    <property type="term" value="F:sigma factor activity"/>
    <property type="evidence" value="ECO:0007669"/>
    <property type="project" value="UniProtKB-KW"/>
</dbReference>
<dbReference type="InterPro" id="IPR014284">
    <property type="entry name" value="RNA_pol_sigma-70_dom"/>
</dbReference>
<accession>A0A1M7UFK4</accession>
<keyword evidence="10" id="KW-1185">Reference proteome</keyword>
<dbReference type="PROSITE" id="PS01063">
    <property type="entry name" value="SIGMA70_ECF"/>
    <property type="match status" value="1"/>
</dbReference>
<dbReference type="InterPro" id="IPR013325">
    <property type="entry name" value="RNA_pol_sigma_r2"/>
</dbReference>
<dbReference type="CDD" id="cd06171">
    <property type="entry name" value="Sigma70_r4"/>
    <property type="match status" value="1"/>
</dbReference>
<keyword evidence="3 6" id="KW-0731">Sigma factor</keyword>
<feature type="domain" description="RNA polymerase sigma factor 70 region 4 type 2" evidence="8">
    <location>
        <begin position="102"/>
        <end position="153"/>
    </location>
</feature>
<reference evidence="10" key="1">
    <citation type="submission" date="2016-12" db="EMBL/GenBank/DDBJ databases">
        <authorList>
            <person name="Varghese N."/>
            <person name="Submissions S."/>
        </authorList>
    </citation>
    <scope>NUCLEOTIDE SEQUENCE [LARGE SCALE GENOMIC DNA]</scope>
    <source>
        <strain evidence="10">DSM 11544</strain>
    </source>
</reference>
<dbReference type="STRING" id="1121395.SAMN02745215_03659"/>
<dbReference type="Pfam" id="PF08281">
    <property type="entry name" value="Sigma70_r4_2"/>
    <property type="match status" value="1"/>
</dbReference>
<dbReference type="InterPro" id="IPR013249">
    <property type="entry name" value="RNA_pol_sigma70_r4_t2"/>
</dbReference>
<keyword evidence="4 6" id="KW-0238">DNA-binding</keyword>
<protein>
    <recommendedName>
        <fullName evidence="6">RNA polymerase sigma factor</fullName>
    </recommendedName>
</protein>
<feature type="domain" description="RNA polymerase sigma-70 region 2" evidence="7">
    <location>
        <begin position="4"/>
        <end position="67"/>
    </location>
</feature>
<dbReference type="InterPro" id="IPR039425">
    <property type="entry name" value="RNA_pol_sigma-70-like"/>
</dbReference>
<evidence type="ECO:0000313" key="9">
    <source>
        <dbReference type="EMBL" id="SHN81773.1"/>
    </source>
</evidence>
<dbReference type="GO" id="GO:0003677">
    <property type="term" value="F:DNA binding"/>
    <property type="evidence" value="ECO:0007669"/>
    <property type="project" value="UniProtKB-KW"/>
</dbReference>
<evidence type="ECO:0000259" key="8">
    <source>
        <dbReference type="Pfam" id="PF08281"/>
    </source>
</evidence>
<dbReference type="SUPFAM" id="SSF88946">
    <property type="entry name" value="Sigma2 domain of RNA polymerase sigma factors"/>
    <property type="match status" value="1"/>
</dbReference>
<gene>
    <name evidence="9" type="ORF">SAMN02745215_03659</name>
</gene>
<evidence type="ECO:0000256" key="5">
    <source>
        <dbReference type="ARBA" id="ARBA00023163"/>
    </source>
</evidence>
<evidence type="ECO:0000256" key="4">
    <source>
        <dbReference type="ARBA" id="ARBA00023125"/>
    </source>
</evidence>
<dbReference type="PANTHER" id="PTHR43133">
    <property type="entry name" value="RNA POLYMERASE ECF-TYPE SIGMA FACTO"/>
    <property type="match status" value="1"/>
</dbReference>
<evidence type="ECO:0000256" key="1">
    <source>
        <dbReference type="ARBA" id="ARBA00010641"/>
    </source>
</evidence>
<evidence type="ECO:0000256" key="3">
    <source>
        <dbReference type="ARBA" id="ARBA00023082"/>
    </source>
</evidence>
<dbReference type="Gene3D" id="1.10.1740.10">
    <property type="match status" value="1"/>
</dbReference>